<accession>A0ACC2RF76</accession>
<protein>
    <submittedName>
        <fullName evidence="1">Proteasome component pup2</fullName>
        <ecNumber evidence="1">3.4.25.1</ecNumber>
    </submittedName>
</protein>
<reference evidence="1" key="1">
    <citation type="submission" date="2022-04" db="EMBL/GenBank/DDBJ databases">
        <title>Genome of the entomopathogenic fungus Entomophthora muscae.</title>
        <authorList>
            <person name="Elya C."/>
            <person name="Lovett B.R."/>
            <person name="Lee E."/>
            <person name="Macias A.M."/>
            <person name="Hajek A.E."/>
            <person name="De Bivort B.L."/>
            <person name="Kasson M.T."/>
            <person name="De Fine Licht H.H."/>
            <person name="Stajich J.E."/>
        </authorList>
    </citation>
    <scope>NUCLEOTIDE SEQUENCE</scope>
    <source>
        <strain evidence="1">Berkeley</strain>
    </source>
</reference>
<gene>
    <name evidence="1" type="primary">PUP2_2</name>
    <name evidence="1" type="ORF">DSO57_1031770</name>
</gene>
<name>A0ACC2RF76_9FUNG</name>
<keyword evidence="2" id="KW-1185">Reference proteome</keyword>
<organism evidence="1 2">
    <name type="scientific">Entomophthora muscae</name>
    <dbReference type="NCBI Taxonomy" id="34485"/>
    <lineage>
        <taxon>Eukaryota</taxon>
        <taxon>Fungi</taxon>
        <taxon>Fungi incertae sedis</taxon>
        <taxon>Zoopagomycota</taxon>
        <taxon>Entomophthoromycotina</taxon>
        <taxon>Entomophthoromycetes</taxon>
        <taxon>Entomophthorales</taxon>
        <taxon>Entomophthoraceae</taxon>
        <taxon>Entomophthora</taxon>
    </lineage>
</organism>
<keyword evidence="1" id="KW-0378">Hydrolase</keyword>
<proteinExistence type="predicted"/>
<dbReference type="Proteomes" id="UP001165960">
    <property type="component" value="Unassembled WGS sequence"/>
</dbReference>
<dbReference type="EMBL" id="QTSX02007331">
    <property type="protein sequence ID" value="KAJ9048742.1"/>
    <property type="molecule type" value="Genomic_DNA"/>
</dbReference>
<keyword evidence="1" id="KW-0647">Proteasome</keyword>
<evidence type="ECO:0000313" key="1">
    <source>
        <dbReference type="EMBL" id="KAJ9048742.1"/>
    </source>
</evidence>
<dbReference type="EC" id="3.4.25.1" evidence="1"/>
<sequence length="241" mass="26365">MFLTRSEYDRGVNTFSPEGRLFQVEYALEAIKLGSTAVGIETTEGIVLVVEKRVTSSLLEPSSVEKILEIDHHIGCAMSGLTADSRTLINHARVEAQNHHFTYNEDIKVESVTQAVCDLALRFGETDEGEAIMSRPFGVALLIAGMDENGPQLYYADPSGTFARYFAKAIGSGSEGAQAELKDQYHKSLTLKEAGVLALKVVKQVMEEKLTSANVQAAIVTKEKGFHVLTDAEIQPWLDTL</sequence>
<comment type="caution">
    <text evidence="1">The sequence shown here is derived from an EMBL/GenBank/DDBJ whole genome shotgun (WGS) entry which is preliminary data.</text>
</comment>
<evidence type="ECO:0000313" key="2">
    <source>
        <dbReference type="Proteomes" id="UP001165960"/>
    </source>
</evidence>